<dbReference type="PANTHER" id="PTHR43751">
    <property type="entry name" value="SULFATASE"/>
    <property type="match status" value="1"/>
</dbReference>
<protein>
    <submittedName>
        <fullName evidence="2">Arylsulfatase A-like enzyme</fullName>
    </submittedName>
</protein>
<organism evidence="2 3">
    <name type="scientific">Metabacillus niabensis</name>
    <dbReference type="NCBI Taxonomy" id="324854"/>
    <lineage>
        <taxon>Bacteria</taxon>
        <taxon>Bacillati</taxon>
        <taxon>Bacillota</taxon>
        <taxon>Bacilli</taxon>
        <taxon>Bacillales</taxon>
        <taxon>Bacillaceae</taxon>
        <taxon>Metabacillus</taxon>
    </lineage>
</organism>
<keyword evidence="3" id="KW-1185">Reference proteome</keyword>
<dbReference type="Proteomes" id="UP001232245">
    <property type="component" value="Unassembled WGS sequence"/>
</dbReference>
<dbReference type="SUPFAM" id="SSF53649">
    <property type="entry name" value="Alkaline phosphatase-like"/>
    <property type="match status" value="1"/>
</dbReference>
<comment type="caution">
    <text evidence="2">The sequence shown here is derived from an EMBL/GenBank/DDBJ whole genome shotgun (WGS) entry which is preliminary data.</text>
</comment>
<reference evidence="2 3" key="1">
    <citation type="submission" date="2023-07" db="EMBL/GenBank/DDBJ databases">
        <title>Genomic Encyclopedia of Type Strains, Phase IV (KMG-IV): sequencing the most valuable type-strain genomes for metagenomic binning, comparative biology and taxonomic classification.</title>
        <authorList>
            <person name="Goeker M."/>
        </authorList>
    </citation>
    <scope>NUCLEOTIDE SEQUENCE [LARGE SCALE GENOMIC DNA]</scope>
    <source>
        <strain evidence="2 3">DSM 17723</strain>
    </source>
</reference>
<evidence type="ECO:0000313" key="2">
    <source>
        <dbReference type="EMBL" id="MDQ0223951.1"/>
    </source>
</evidence>
<feature type="domain" description="Sulfatase N-terminal" evidence="1">
    <location>
        <begin position="5"/>
        <end position="312"/>
    </location>
</feature>
<dbReference type="InterPro" id="IPR052701">
    <property type="entry name" value="GAG_Ulvan_Degrading_Sulfatases"/>
</dbReference>
<gene>
    <name evidence="2" type="ORF">J2S02_000273</name>
</gene>
<dbReference type="CDD" id="cd16148">
    <property type="entry name" value="sulfatase_like"/>
    <property type="match status" value="1"/>
</dbReference>
<proteinExistence type="predicted"/>
<dbReference type="PANTHER" id="PTHR43751:SF3">
    <property type="entry name" value="SULFATASE N-TERMINAL DOMAIN-CONTAINING PROTEIN"/>
    <property type="match status" value="1"/>
</dbReference>
<dbReference type="Pfam" id="PF00884">
    <property type="entry name" value="Sulfatase"/>
    <property type="match status" value="1"/>
</dbReference>
<dbReference type="InterPro" id="IPR000917">
    <property type="entry name" value="Sulfatase_N"/>
</dbReference>
<dbReference type="EMBL" id="JAUSTZ010000001">
    <property type="protein sequence ID" value="MDQ0223951.1"/>
    <property type="molecule type" value="Genomic_DNA"/>
</dbReference>
<dbReference type="RefSeq" id="WP_174880973.1">
    <property type="nucleotide sequence ID" value="NZ_CADEPK010000298.1"/>
</dbReference>
<evidence type="ECO:0000313" key="3">
    <source>
        <dbReference type="Proteomes" id="UP001232245"/>
    </source>
</evidence>
<name>A0ABT9YVD3_9BACI</name>
<sequence>MTKKPNVILFGIDSLRRDRMSSYGYSRLTTPHIDKFAEEGVLFENHFSPSIPTTPGYASMLTGMDCFGTDVVALRHNGPLGEHVKTLPELLGEHGYNTTCVGFTGNPSSRGFQQYLDYEAWQPDETGRCPKAENLNEVTIPELKRLAEDEKPFFLFLRHMDPHSPYLPPKPYERIFYGGDEYDPANESLNEMKKFKPFADFLTSWIPEGCTDSEYVDAQYDGAIAYMDACIQNILTAVKSLGIEDETIIIITSDHGETLNEHQCWYDHHSLYEHNLVVPLIIKYPNKLPKGKRISDITLIKDIMPTILELLEIKANISFDGRNLMPLIAGKPQEFQQESDFYITECTWMRKHGWRTPEWKLIRALEPDFHFKPEIELYNLIKDPEELNNLADSEPQIVNLLLGRMDAYIAKRERETGRINPMYTNLHWHGLERGPFRSSQEAYDSMYIGSIHTAQQLQEKE</sequence>
<dbReference type="Gene3D" id="3.40.720.10">
    <property type="entry name" value="Alkaline Phosphatase, subunit A"/>
    <property type="match status" value="1"/>
</dbReference>
<evidence type="ECO:0000259" key="1">
    <source>
        <dbReference type="Pfam" id="PF00884"/>
    </source>
</evidence>
<dbReference type="InterPro" id="IPR017850">
    <property type="entry name" value="Alkaline_phosphatase_core_sf"/>
</dbReference>
<accession>A0ABT9YVD3</accession>